<dbReference type="Pfam" id="PF25967">
    <property type="entry name" value="RND-MFP_C"/>
    <property type="match status" value="1"/>
</dbReference>
<dbReference type="SUPFAM" id="SSF111369">
    <property type="entry name" value="HlyD-like secretion proteins"/>
    <property type="match status" value="1"/>
</dbReference>
<dbReference type="Proteomes" id="UP000201728">
    <property type="component" value="Chromosome"/>
</dbReference>
<protein>
    <submittedName>
        <fullName evidence="7">Efflux pump periplasmic linker BepF</fullName>
    </submittedName>
</protein>
<dbReference type="InterPro" id="IPR058626">
    <property type="entry name" value="MdtA-like_b-barrel"/>
</dbReference>
<dbReference type="InterPro" id="IPR058625">
    <property type="entry name" value="MdtA-like_BSH"/>
</dbReference>
<comment type="subcellular location">
    <subcellularLocation>
        <location evidence="1">Cell inner membrane</location>
        <topology evidence="1">Lipid-anchor</topology>
    </subcellularLocation>
</comment>
<reference evidence="8" key="1">
    <citation type="submission" date="2016-07" db="EMBL/GenBank/DDBJ databases">
        <authorList>
            <person name="Florea S."/>
            <person name="Webb J.S."/>
            <person name="Jaromczyk J."/>
            <person name="Schardl C.L."/>
        </authorList>
    </citation>
    <scope>NUCLEOTIDE SEQUENCE [LARGE SCALE GENOMIC DNA]</scope>
    <source>
        <strain evidence="8">CDC-D5610</strain>
    </source>
</reference>
<proteinExistence type="inferred from homology"/>
<dbReference type="InterPro" id="IPR006143">
    <property type="entry name" value="RND_pump_MFP"/>
</dbReference>
<evidence type="ECO:0000256" key="3">
    <source>
        <dbReference type="SAM" id="Coils"/>
    </source>
</evidence>
<accession>A0A222P1I1</accession>
<keyword evidence="3" id="KW-0175">Coiled coil</keyword>
<sequence length="365" mass="41398">MNGVKFVLKTLIILFLSYGLTSCESSPPSTKPPLAEVDVAYPLKKRVIEWDEYTGRFQAIEEVDIRSRVTGYLDAIKFKDGQLVKAGDILFIIDPRPFEYALERAKAQYELAKKQYERAIKLKKESFIAAEAIDQRFQEMQVAETRLNEAKLNLEFTQVKSPINGKISRNYVSVGNLVRGNETVLTKVVSIDPIYFYFEASQNDLLKYIRLAKAGKRPDEYSAVPITIKLQDEKDYLHQGTMNFFDNVVDTGTGTILGRATVPNPDSLIYPGLFGRARLVGSEEYEALLLPDLAINTDQTRKFVYIVDKNNKVQRVYVELGPIRGSGYYIIRQGLEGDERVVVNGVQRIHVPGQEVKPIMVQLQE</sequence>
<organism evidence="7 8">
    <name type="scientific">Legionella clemsonensis</name>
    <dbReference type="NCBI Taxonomy" id="1867846"/>
    <lineage>
        <taxon>Bacteria</taxon>
        <taxon>Pseudomonadati</taxon>
        <taxon>Pseudomonadota</taxon>
        <taxon>Gammaproteobacteria</taxon>
        <taxon>Legionellales</taxon>
        <taxon>Legionellaceae</taxon>
        <taxon>Legionella</taxon>
    </lineage>
</organism>
<dbReference type="NCBIfam" id="TIGR01730">
    <property type="entry name" value="RND_mfp"/>
    <property type="match status" value="1"/>
</dbReference>
<feature type="domain" description="Multidrug resistance protein MdtA-like C-terminal permuted SH3" evidence="6">
    <location>
        <begin position="287"/>
        <end position="348"/>
    </location>
</feature>
<evidence type="ECO:0000259" key="4">
    <source>
        <dbReference type="Pfam" id="PF25917"/>
    </source>
</evidence>
<dbReference type="GO" id="GO:0005886">
    <property type="term" value="C:plasma membrane"/>
    <property type="evidence" value="ECO:0007669"/>
    <property type="project" value="TreeGrafter"/>
</dbReference>
<gene>
    <name evidence="7" type="primary">bepF_1</name>
    <name evidence="7" type="ORF">clem_05705</name>
</gene>
<dbReference type="InterPro" id="IPR058627">
    <property type="entry name" value="MdtA-like_C"/>
</dbReference>
<evidence type="ECO:0000313" key="7">
    <source>
        <dbReference type="EMBL" id="ASQ45696.1"/>
    </source>
</evidence>
<dbReference type="GO" id="GO:0046677">
    <property type="term" value="P:response to antibiotic"/>
    <property type="evidence" value="ECO:0007669"/>
    <property type="project" value="TreeGrafter"/>
</dbReference>
<dbReference type="GO" id="GO:0022857">
    <property type="term" value="F:transmembrane transporter activity"/>
    <property type="evidence" value="ECO:0007669"/>
    <property type="project" value="InterPro"/>
</dbReference>
<name>A0A222P1I1_9GAMM</name>
<dbReference type="EMBL" id="CP016397">
    <property type="protein sequence ID" value="ASQ45696.1"/>
    <property type="molecule type" value="Genomic_DNA"/>
</dbReference>
<evidence type="ECO:0000256" key="2">
    <source>
        <dbReference type="ARBA" id="ARBA00009477"/>
    </source>
</evidence>
<dbReference type="Gene3D" id="1.10.287.470">
    <property type="entry name" value="Helix hairpin bin"/>
    <property type="match status" value="1"/>
</dbReference>
<feature type="domain" description="Multidrug resistance protein MdtA-like barrel-sandwich hybrid" evidence="4">
    <location>
        <begin position="62"/>
        <end position="183"/>
    </location>
</feature>
<dbReference type="AlphaFoldDB" id="A0A222P1I1"/>
<dbReference type="Gene3D" id="2.40.50.100">
    <property type="match status" value="1"/>
</dbReference>
<evidence type="ECO:0000259" key="6">
    <source>
        <dbReference type="Pfam" id="PF25967"/>
    </source>
</evidence>
<dbReference type="KEGG" id="lcd:clem_05705"/>
<keyword evidence="8" id="KW-1185">Reference proteome</keyword>
<feature type="domain" description="Multidrug resistance protein MdtA-like beta-barrel" evidence="5">
    <location>
        <begin position="193"/>
        <end position="279"/>
    </location>
</feature>
<dbReference type="PANTHER" id="PTHR30158:SF24">
    <property type="entry name" value="HLYD FAMILY SECRETION PROTEIN"/>
    <property type="match status" value="1"/>
</dbReference>
<evidence type="ECO:0000259" key="5">
    <source>
        <dbReference type="Pfam" id="PF25944"/>
    </source>
</evidence>
<dbReference type="RefSeq" id="WP_094090730.1">
    <property type="nucleotide sequence ID" value="NZ_CP016397.1"/>
</dbReference>
<dbReference type="Pfam" id="PF25944">
    <property type="entry name" value="Beta-barrel_RND"/>
    <property type="match status" value="1"/>
</dbReference>
<dbReference type="Gene3D" id="2.40.30.170">
    <property type="match status" value="1"/>
</dbReference>
<dbReference type="Gene3D" id="2.40.420.20">
    <property type="match status" value="1"/>
</dbReference>
<dbReference type="PROSITE" id="PS51257">
    <property type="entry name" value="PROKAR_LIPOPROTEIN"/>
    <property type="match status" value="1"/>
</dbReference>
<dbReference type="PANTHER" id="PTHR30158">
    <property type="entry name" value="ACRA/E-RELATED COMPONENT OF DRUG EFFLUX TRANSPORTER"/>
    <property type="match status" value="1"/>
</dbReference>
<evidence type="ECO:0000313" key="8">
    <source>
        <dbReference type="Proteomes" id="UP000201728"/>
    </source>
</evidence>
<dbReference type="Pfam" id="PF25917">
    <property type="entry name" value="BSH_RND"/>
    <property type="match status" value="1"/>
</dbReference>
<dbReference type="OrthoDB" id="9816569at2"/>
<evidence type="ECO:0000256" key="1">
    <source>
        <dbReference type="ARBA" id="ARBA00004519"/>
    </source>
</evidence>
<dbReference type="GO" id="GO:0030313">
    <property type="term" value="C:cell envelope"/>
    <property type="evidence" value="ECO:0007669"/>
    <property type="project" value="UniProtKB-SubCell"/>
</dbReference>
<comment type="similarity">
    <text evidence="2">Belongs to the membrane fusion protein (MFP) (TC 8.A.1) family.</text>
</comment>
<feature type="coiled-coil region" evidence="3">
    <location>
        <begin position="102"/>
        <end position="160"/>
    </location>
</feature>